<reference evidence="2 3" key="1">
    <citation type="submission" date="2014-10" db="EMBL/GenBank/DDBJ databases">
        <title>Genome sequencing of Vibrio sinaloensis T08.</title>
        <authorList>
            <person name="Chan K.-G."/>
            <person name="Mohamad N.I."/>
        </authorList>
    </citation>
    <scope>NUCLEOTIDE SEQUENCE [LARGE SCALE GENOMIC DNA]</scope>
    <source>
        <strain evidence="2 3">T08</strain>
    </source>
</reference>
<dbReference type="Proteomes" id="UP000030451">
    <property type="component" value="Unassembled WGS sequence"/>
</dbReference>
<feature type="transmembrane region" description="Helical" evidence="1">
    <location>
        <begin position="82"/>
        <end position="101"/>
    </location>
</feature>
<gene>
    <name evidence="2" type="ORF">NM06_02405</name>
</gene>
<dbReference type="OrthoDB" id="8537043at2"/>
<dbReference type="RefSeq" id="WP_005473877.1">
    <property type="nucleotide sequence ID" value="NZ_JAVHXF010000053.1"/>
</dbReference>
<feature type="transmembrane region" description="Helical" evidence="1">
    <location>
        <begin position="133"/>
        <end position="153"/>
    </location>
</feature>
<evidence type="ECO:0000256" key="1">
    <source>
        <dbReference type="SAM" id="Phobius"/>
    </source>
</evidence>
<comment type="caution">
    <text evidence="2">The sequence shown here is derived from an EMBL/GenBank/DDBJ whole genome shotgun (WGS) entry which is preliminary data.</text>
</comment>
<sequence length="186" mass="20974">MRQLLTALSAVVLLAYPFAVYFGIDKFGLSLVGIILISALLLRVLTAQRSKVKELKQIAQISAVTGIILVGLGIVFRQHGWLTFYPVVVNVCMLVLFAGSLRQPQTLIERLARLQEPDLPESGVRYTRSVTKIWCVFFALNALIALYTCFQPLEIWTLYNGLISYLLAGSLFVVEWIVRQFVRRNP</sequence>
<evidence type="ECO:0000313" key="3">
    <source>
        <dbReference type="Proteomes" id="UP000030451"/>
    </source>
</evidence>
<feature type="transmembrane region" description="Helical" evidence="1">
    <location>
        <begin position="29"/>
        <end position="46"/>
    </location>
</feature>
<feature type="transmembrane region" description="Helical" evidence="1">
    <location>
        <begin position="58"/>
        <end position="76"/>
    </location>
</feature>
<keyword evidence="1" id="KW-0472">Membrane</keyword>
<organism evidence="2 3">
    <name type="scientific">Photobacterium sp. (strain ATCC 43367)</name>
    <dbReference type="NCBI Taxonomy" id="379097"/>
    <lineage>
        <taxon>Bacteria</taxon>
        <taxon>Pseudomonadati</taxon>
        <taxon>Pseudomonadota</taxon>
        <taxon>Gammaproteobacteria</taxon>
        <taxon>Vibrionales</taxon>
        <taxon>Vibrionaceae</taxon>
        <taxon>Vibrio</taxon>
        <taxon>Vibrio oreintalis group</taxon>
    </lineage>
</organism>
<dbReference type="STRING" id="379097.SE23_00165"/>
<keyword evidence="1" id="KW-1133">Transmembrane helix</keyword>
<dbReference type="EMBL" id="JRWP01000004">
    <property type="protein sequence ID" value="KGY09789.1"/>
    <property type="molecule type" value="Genomic_DNA"/>
</dbReference>
<feature type="transmembrane region" description="Helical" evidence="1">
    <location>
        <begin position="159"/>
        <end position="178"/>
    </location>
</feature>
<evidence type="ECO:0000313" key="2">
    <source>
        <dbReference type="EMBL" id="KGY09789.1"/>
    </source>
</evidence>
<name>A0A0A5I1Z5_PHOS4</name>
<accession>A0A0A5I1Z5</accession>
<protein>
    <submittedName>
        <fullName evidence="2">DNA gyrase subunit B</fullName>
    </submittedName>
</protein>
<proteinExistence type="predicted"/>
<dbReference type="AlphaFoldDB" id="A0A0A5I1Z5"/>
<keyword evidence="1" id="KW-0812">Transmembrane</keyword>